<dbReference type="GO" id="GO:0016887">
    <property type="term" value="F:ATP hydrolysis activity"/>
    <property type="evidence" value="ECO:0007669"/>
    <property type="project" value="InterPro"/>
</dbReference>
<comment type="caution">
    <text evidence="14">The sequence shown here is derived from an EMBL/GenBank/DDBJ whole genome shotgun (WGS) entry which is preliminary data.</text>
</comment>
<keyword evidence="8" id="KW-1278">Translocase</keyword>
<dbReference type="PROSITE" id="PS50893">
    <property type="entry name" value="ABC_TRANSPORTER_2"/>
    <property type="match status" value="1"/>
</dbReference>
<dbReference type="InterPro" id="IPR003593">
    <property type="entry name" value="AAA+_ATPase"/>
</dbReference>
<dbReference type="Gene3D" id="1.10.3470.10">
    <property type="entry name" value="ABC transporter involved in vitamin B12 uptake, BtuC"/>
    <property type="match status" value="1"/>
</dbReference>
<dbReference type="EMBL" id="CASHTH010003272">
    <property type="protein sequence ID" value="CAI8042512.1"/>
    <property type="molecule type" value="Genomic_DNA"/>
</dbReference>
<dbReference type="GO" id="GO:0005886">
    <property type="term" value="C:plasma membrane"/>
    <property type="evidence" value="ECO:0007669"/>
    <property type="project" value="UniProtKB-SubCell"/>
</dbReference>
<evidence type="ECO:0000256" key="10">
    <source>
        <dbReference type="ARBA" id="ARBA00023136"/>
    </source>
</evidence>
<feature type="transmembrane region" description="Helical" evidence="12">
    <location>
        <begin position="147"/>
        <end position="166"/>
    </location>
</feature>
<reference evidence="14" key="1">
    <citation type="submission" date="2023-03" db="EMBL/GenBank/DDBJ databases">
        <authorList>
            <person name="Steffen K."/>
            <person name="Cardenas P."/>
        </authorList>
    </citation>
    <scope>NUCLEOTIDE SEQUENCE</scope>
</reference>
<dbReference type="PANTHER" id="PTHR42794">
    <property type="entry name" value="HEMIN IMPORT ATP-BINDING PROTEIN HMUV"/>
    <property type="match status" value="1"/>
</dbReference>
<keyword evidence="3" id="KW-0813">Transport</keyword>
<comment type="similarity">
    <text evidence="2">Belongs to the binding-protein-dependent transport system permease family. FecCD subfamily.</text>
</comment>
<dbReference type="InterPro" id="IPR027417">
    <property type="entry name" value="P-loop_NTPase"/>
</dbReference>
<evidence type="ECO:0000256" key="5">
    <source>
        <dbReference type="ARBA" id="ARBA00022692"/>
    </source>
</evidence>
<dbReference type="InterPro" id="IPR037294">
    <property type="entry name" value="ABC_BtuC-like"/>
</dbReference>
<evidence type="ECO:0000256" key="8">
    <source>
        <dbReference type="ARBA" id="ARBA00022967"/>
    </source>
</evidence>
<evidence type="ECO:0000256" key="3">
    <source>
        <dbReference type="ARBA" id="ARBA00022448"/>
    </source>
</evidence>
<evidence type="ECO:0000256" key="7">
    <source>
        <dbReference type="ARBA" id="ARBA00022840"/>
    </source>
</evidence>
<feature type="transmembrane region" description="Helical" evidence="12">
    <location>
        <begin position="86"/>
        <end position="103"/>
    </location>
</feature>
<dbReference type="SUPFAM" id="SSF81345">
    <property type="entry name" value="ABC transporter involved in vitamin B12 uptake, BtuC"/>
    <property type="match status" value="1"/>
</dbReference>
<dbReference type="GO" id="GO:0005524">
    <property type="term" value="F:ATP binding"/>
    <property type="evidence" value="ECO:0007669"/>
    <property type="project" value="UniProtKB-KW"/>
</dbReference>
<dbReference type="InterPro" id="IPR000522">
    <property type="entry name" value="ABC_transptr_permease_BtuC"/>
</dbReference>
<dbReference type="SUPFAM" id="SSF52540">
    <property type="entry name" value="P-loop containing nucleoside triphosphate hydrolases"/>
    <property type="match status" value="1"/>
</dbReference>
<evidence type="ECO:0000313" key="15">
    <source>
        <dbReference type="Proteomes" id="UP001174909"/>
    </source>
</evidence>
<dbReference type="Pfam" id="PF00005">
    <property type="entry name" value="ABC_tran"/>
    <property type="match status" value="1"/>
</dbReference>
<dbReference type="Gene3D" id="3.40.50.300">
    <property type="entry name" value="P-loop containing nucleotide triphosphate hydrolases"/>
    <property type="match status" value="1"/>
</dbReference>
<evidence type="ECO:0000256" key="2">
    <source>
        <dbReference type="ARBA" id="ARBA00007935"/>
    </source>
</evidence>
<feature type="compositionally biased region" description="Basic residues" evidence="11">
    <location>
        <begin position="469"/>
        <end position="481"/>
    </location>
</feature>
<keyword evidence="6" id="KW-0547">Nucleotide-binding</keyword>
<keyword evidence="7 14" id="KW-0067">ATP-binding</keyword>
<dbReference type="Pfam" id="PF01032">
    <property type="entry name" value="FecCD"/>
    <property type="match status" value="1"/>
</dbReference>
<evidence type="ECO:0000313" key="14">
    <source>
        <dbReference type="EMBL" id="CAI8042512.1"/>
    </source>
</evidence>
<protein>
    <submittedName>
        <fullName evidence="14">Probable ABC transporter ATP-binding protein in ycf23-apcF intergenic region</fullName>
    </submittedName>
</protein>
<proteinExistence type="inferred from homology"/>
<dbReference type="Proteomes" id="UP001174909">
    <property type="component" value="Unassembled WGS sequence"/>
</dbReference>
<evidence type="ECO:0000256" key="9">
    <source>
        <dbReference type="ARBA" id="ARBA00022989"/>
    </source>
</evidence>
<keyword evidence="15" id="KW-1185">Reference proteome</keyword>
<name>A0AA35T778_GEOBA</name>
<keyword evidence="5 12" id="KW-0812">Transmembrane</keyword>
<feature type="transmembrane region" description="Helical" evidence="12">
    <location>
        <begin position="115"/>
        <end position="135"/>
    </location>
</feature>
<gene>
    <name evidence="14" type="ORF">GBAR_LOCUS23589</name>
</gene>
<evidence type="ECO:0000256" key="6">
    <source>
        <dbReference type="ARBA" id="ARBA00022741"/>
    </source>
</evidence>
<keyword evidence="4" id="KW-1003">Cell membrane</keyword>
<evidence type="ECO:0000256" key="11">
    <source>
        <dbReference type="SAM" id="MobiDB-lite"/>
    </source>
</evidence>
<dbReference type="AlphaFoldDB" id="A0AA35T778"/>
<comment type="subcellular location">
    <subcellularLocation>
        <location evidence="1">Cell membrane</location>
        <topology evidence="1">Multi-pass membrane protein</topology>
    </subcellularLocation>
</comment>
<feature type="region of interest" description="Disordered" evidence="11">
    <location>
        <begin position="462"/>
        <end position="481"/>
    </location>
</feature>
<evidence type="ECO:0000256" key="12">
    <source>
        <dbReference type="SAM" id="Phobius"/>
    </source>
</evidence>
<dbReference type="InterPro" id="IPR003439">
    <property type="entry name" value="ABC_transporter-like_ATP-bd"/>
</dbReference>
<feature type="transmembrane region" description="Helical" evidence="12">
    <location>
        <begin position="172"/>
        <end position="193"/>
    </location>
</feature>
<dbReference type="PANTHER" id="PTHR42794:SF1">
    <property type="entry name" value="HEMIN IMPORT ATP-BINDING PROTEIN HMUV"/>
    <property type="match status" value="1"/>
</dbReference>
<keyword evidence="10 12" id="KW-0472">Membrane</keyword>
<evidence type="ECO:0000256" key="1">
    <source>
        <dbReference type="ARBA" id="ARBA00004651"/>
    </source>
</evidence>
<keyword evidence="9 12" id="KW-1133">Transmembrane helix</keyword>
<dbReference type="GO" id="GO:0022857">
    <property type="term" value="F:transmembrane transporter activity"/>
    <property type="evidence" value="ECO:0007669"/>
    <property type="project" value="InterPro"/>
</dbReference>
<organism evidence="14 15">
    <name type="scientific">Geodia barretti</name>
    <name type="common">Barrett's horny sponge</name>
    <dbReference type="NCBI Taxonomy" id="519541"/>
    <lineage>
        <taxon>Eukaryota</taxon>
        <taxon>Metazoa</taxon>
        <taxon>Porifera</taxon>
        <taxon>Demospongiae</taxon>
        <taxon>Heteroscleromorpha</taxon>
        <taxon>Tetractinellida</taxon>
        <taxon>Astrophorina</taxon>
        <taxon>Geodiidae</taxon>
        <taxon>Geodia</taxon>
    </lineage>
</organism>
<feature type="transmembrane region" description="Helical" evidence="12">
    <location>
        <begin position="26"/>
        <end position="46"/>
    </location>
</feature>
<evidence type="ECO:0000256" key="4">
    <source>
        <dbReference type="ARBA" id="ARBA00022475"/>
    </source>
</evidence>
<dbReference type="SMART" id="SM00382">
    <property type="entry name" value="AAA"/>
    <property type="match status" value="1"/>
</dbReference>
<accession>A0AA35T778</accession>
<feature type="domain" description="ABC transporter" evidence="13">
    <location>
        <begin position="269"/>
        <end position="479"/>
    </location>
</feature>
<evidence type="ECO:0000259" key="13">
    <source>
        <dbReference type="PROSITE" id="PS50893"/>
    </source>
</evidence>
<sequence length="481" mass="50063">MAVTDPQPAGAADVALRASGLRPGPLIAGLAAVVVAVVAGLTIGPVDIGAHRVALQLLDGLPGLSLDSGLSDTHSAIVEQIRLPRVALGLLVGATLSMSGAAYQGAFRNPLADPYLLGIAAGAGLGATIAITSNLGDGAGALDPVPLAAFAGALISVAVSYVAGHVGGRSTASLILAGIAVASFLTACQTYVLQANSDAFRQIFAWILGRIATSGWSEPALMLPYFVVTTRWCCATAGPARRARRRRRGGRRARVGAPPVAGRSGDIAVSVRSLEVTLDGTQVLRGVDLAASKGEWVNIIGPNGAGKTTLLRALLGLVSFDGEIDIDGLSDQRRRVARLACLPTSRRRRSSRPACWWPTTSCCGAPRIGASFAAETATDRRVAAEVLDRLDLGGFGDRSVQSLSGGERQRAVHARRLAQQADVLLLDEPTTALDLGHQQDVLDLVDALRRERGLTVIDHCTTHAGGPLRRPHRHTRSRAGR</sequence>